<feature type="domain" description="G-protein coupled receptors family 1 profile" evidence="11">
    <location>
        <begin position="1"/>
        <end position="225"/>
    </location>
</feature>
<name>A0A9F2RE29_PYTBI</name>
<comment type="similarity">
    <text evidence="2">Belongs to the G-protein coupled receptor 1 family.</text>
</comment>
<dbReference type="InterPro" id="IPR000276">
    <property type="entry name" value="GPCR_Rhodpsn"/>
</dbReference>
<feature type="transmembrane region" description="Helical" evidence="10">
    <location>
        <begin position="135"/>
        <end position="161"/>
    </location>
</feature>
<reference evidence="13" key="1">
    <citation type="submission" date="2025-08" db="UniProtKB">
        <authorList>
            <consortium name="RefSeq"/>
        </authorList>
    </citation>
    <scope>IDENTIFICATION</scope>
    <source>
        <tissue evidence="13">Liver</tissue>
    </source>
</reference>
<feature type="non-terminal residue" evidence="13">
    <location>
        <position position="1"/>
    </location>
</feature>
<dbReference type="Gene3D" id="1.20.1070.10">
    <property type="entry name" value="Rhodopsin 7-helix transmembrane proteins"/>
    <property type="match status" value="1"/>
</dbReference>
<dbReference type="InterPro" id="IPR050427">
    <property type="entry name" value="Olfactory_Receptors"/>
</dbReference>
<evidence type="ECO:0000256" key="10">
    <source>
        <dbReference type="SAM" id="Phobius"/>
    </source>
</evidence>
<dbReference type="PRINTS" id="PR00245">
    <property type="entry name" value="OLFACTORYR"/>
</dbReference>
<evidence type="ECO:0000256" key="3">
    <source>
        <dbReference type="ARBA" id="ARBA00022692"/>
    </source>
</evidence>
<keyword evidence="6 10" id="KW-0472">Membrane</keyword>
<dbReference type="GO" id="GO:0004930">
    <property type="term" value="F:G protein-coupled receptor activity"/>
    <property type="evidence" value="ECO:0007669"/>
    <property type="project" value="UniProtKB-KW"/>
</dbReference>
<evidence type="ECO:0000256" key="9">
    <source>
        <dbReference type="ARBA" id="ARBA00023224"/>
    </source>
</evidence>
<evidence type="ECO:0000259" key="11">
    <source>
        <dbReference type="PROSITE" id="PS50262"/>
    </source>
</evidence>
<feature type="transmembrane region" description="Helical" evidence="10">
    <location>
        <begin position="36"/>
        <end position="58"/>
    </location>
</feature>
<dbReference type="PROSITE" id="PS00237">
    <property type="entry name" value="G_PROTEIN_RECEP_F1_1"/>
    <property type="match status" value="1"/>
</dbReference>
<organism evidence="12 13">
    <name type="scientific">Python bivittatus</name>
    <name type="common">Burmese python</name>
    <name type="synonym">Python molurus bivittatus</name>
    <dbReference type="NCBI Taxonomy" id="176946"/>
    <lineage>
        <taxon>Eukaryota</taxon>
        <taxon>Metazoa</taxon>
        <taxon>Chordata</taxon>
        <taxon>Craniata</taxon>
        <taxon>Vertebrata</taxon>
        <taxon>Euteleostomi</taxon>
        <taxon>Lepidosauria</taxon>
        <taxon>Squamata</taxon>
        <taxon>Bifurcata</taxon>
        <taxon>Unidentata</taxon>
        <taxon>Episquamata</taxon>
        <taxon>Toxicofera</taxon>
        <taxon>Serpentes</taxon>
        <taxon>Henophidia</taxon>
        <taxon>Pythonidae</taxon>
        <taxon>Python</taxon>
    </lineage>
</organism>
<dbReference type="OMA" id="YSIIQVA"/>
<feature type="transmembrane region" description="Helical" evidence="10">
    <location>
        <begin position="78"/>
        <end position="101"/>
    </location>
</feature>
<proteinExistence type="inferred from homology"/>
<dbReference type="InterPro" id="IPR017452">
    <property type="entry name" value="GPCR_Rhodpsn_7TM"/>
</dbReference>
<evidence type="ECO:0000256" key="8">
    <source>
        <dbReference type="ARBA" id="ARBA00023170"/>
    </source>
</evidence>
<evidence type="ECO:0000256" key="5">
    <source>
        <dbReference type="ARBA" id="ARBA00023040"/>
    </source>
</evidence>
<keyword evidence="7" id="KW-1015">Disulfide bond</keyword>
<keyword evidence="12" id="KW-1185">Reference proteome</keyword>
<dbReference type="OrthoDB" id="6130476at2759"/>
<dbReference type="PROSITE" id="PS50262">
    <property type="entry name" value="G_PROTEIN_RECEP_F1_2"/>
    <property type="match status" value="1"/>
</dbReference>
<dbReference type="GO" id="GO:0005886">
    <property type="term" value="C:plasma membrane"/>
    <property type="evidence" value="ECO:0007669"/>
    <property type="project" value="UniProtKB-ARBA"/>
</dbReference>
<keyword evidence="4 10" id="KW-1133">Transmembrane helix</keyword>
<dbReference type="KEGG" id="pbi:103068223"/>
<keyword evidence="3 10" id="KW-0812">Transmembrane</keyword>
<dbReference type="InterPro" id="IPR000725">
    <property type="entry name" value="Olfact_rcpt"/>
</dbReference>
<dbReference type="Pfam" id="PF13853">
    <property type="entry name" value="7tm_4"/>
    <property type="match status" value="1"/>
</dbReference>
<dbReference type="FunFam" id="1.20.1070.10:FF:000012">
    <property type="entry name" value="Olfactory receptor"/>
    <property type="match status" value="1"/>
</dbReference>
<gene>
    <name evidence="13" type="primary">LOC103068223</name>
</gene>
<keyword evidence="9" id="KW-0807">Transducer</keyword>
<evidence type="ECO:0000313" key="12">
    <source>
        <dbReference type="Proteomes" id="UP000695026"/>
    </source>
</evidence>
<dbReference type="PANTHER" id="PTHR48002">
    <property type="entry name" value="OLFACTORY RECEPTOR"/>
    <property type="match status" value="1"/>
</dbReference>
<evidence type="ECO:0000256" key="4">
    <source>
        <dbReference type="ARBA" id="ARBA00022989"/>
    </source>
</evidence>
<evidence type="ECO:0000313" key="13">
    <source>
        <dbReference type="RefSeq" id="XP_007445350.1"/>
    </source>
</evidence>
<protein>
    <submittedName>
        <fullName evidence="13">Olfactory receptor 4N5-like</fullName>
    </submittedName>
</protein>
<keyword evidence="8" id="KW-0675">Receptor</keyword>
<dbReference type="GeneID" id="103068223"/>
<accession>A0A9F2RE29</accession>
<keyword evidence="5" id="KW-0297">G-protein coupled receptor</keyword>
<feature type="transmembrane region" description="Helical" evidence="10">
    <location>
        <begin position="173"/>
        <end position="196"/>
    </location>
</feature>
<dbReference type="SUPFAM" id="SSF81321">
    <property type="entry name" value="Family A G protein-coupled receptor-like"/>
    <property type="match status" value="1"/>
</dbReference>
<evidence type="ECO:0000256" key="7">
    <source>
        <dbReference type="ARBA" id="ARBA00023157"/>
    </source>
</evidence>
<evidence type="ECO:0000256" key="2">
    <source>
        <dbReference type="ARBA" id="ARBA00010663"/>
    </source>
</evidence>
<dbReference type="Proteomes" id="UP000695026">
    <property type="component" value="Unplaced"/>
</dbReference>
<sequence length="246" mass="27737">LANLALMDICYSCITPPKIVVNFISSSRTISFQGCIAQIFFIHFLGAAEMILLIAMSFDRYVAICHPLHYATVMTRELCWVFVLGSWAGGFIHTMIQVMLINPLPFCGPNELENFFCDITQIVKLACTNTDTLEFIMFVNSGLLTTGCFIILLISYWALLIKVRMGSSIGKSKAASTCITHIIIIFIMFGPAIYIYCRPLQNGLFDKVVAFYHTVVFPLMNPIIYTLRNKEIKAAIQRLLARYNLC</sequence>
<evidence type="ECO:0000256" key="1">
    <source>
        <dbReference type="ARBA" id="ARBA00004141"/>
    </source>
</evidence>
<feature type="transmembrane region" description="Helical" evidence="10">
    <location>
        <begin position="208"/>
        <end position="227"/>
    </location>
</feature>
<comment type="subcellular location">
    <subcellularLocation>
        <location evidence="1">Membrane</location>
        <topology evidence="1">Multi-pass membrane protein</topology>
    </subcellularLocation>
</comment>
<dbReference type="AlphaFoldDB" id="A0A9F2RE29"/>
<evidence type="ECO:0000256" key="6">
    <source>
        <dbReference type="ARBA" id="ARBA00023136"/>
    </source>
</evidence>
<dbReference type="GO" id="GO:0004984">
    <property type="term" value="F:olfactory receptor activity"/>
    <property type="evidence" value="ECO:0007669"/>
    <property type="project" value="InterPro"/>
</dbReference>
<dbReference type="RefSeq" id="XP_007445350.1">
    <property type="nucleotide sequence ID" value="XM_007445288.1"/>
</dbReference>